<dbReference type="InterPro" id="IPR037066">
    <property type="entry name" value="Plug_dom_sf"/>
</dbReference>
<sequence length="729" mass="81031">MKRQLANPAVCGLLSLLSMTSTAADNPANSTSPPMEEVLVTGGKDAIRTLSGSAYLLDEAQLEEFDYPDLNKVLSTLPGVYIRQEDGFGLRPNIGLRGVTSERSQKITLLEDGVLITPAPYSAPAAYYIPNISRMRAVEVVKGPATIKIGPNNVGGAINLVTPPVPEERTGFVDLGVGTDGYEKYHAFFGDRLGDFGYWVEGLRYGSDGFKDLDGGGDTGFTRNDINAKLQWAPQDLLGFDQRFTLKLGYADENSDETYLGLTDEDFDRDPLRRYASSQLDNFDSEHIQAHFDHTLYLSEALTVGTQIYWNHYERSWNKLNGFIAGAGLSNILTQPQLFPRQLGIIRGEIDSNTSDSETLDVTDNDRDYDSEGIQFSVDSLIDQGAIQHQLEAGLRLHRDSINRDHFTRSYLMQDVELVSDGIDRGNKVLNKAETDAVATYIHDTVSWKNWKFNAGLRYEFIDSDFKDDLAGSKSSKSQDYFAPGAGAFWQYTDHLGFLVGVNKGYSPAGASADSNVDPEEAINYEYGLRFNKEEINVEVIGFFSDYKNLIGRCRASESGCEVGEEFNGGEVQVAGVEVYGQYVANAGGAIQFPVNLTYTYTESSFQNSFESSFSQWGNVRQGDELPYLPENVGRLQVGAQAAQWEAFAAVNYQDKMRDRAGRGSIDDAVHTDEYTTLDLSLLWRPNDTWLVQLNVDNATDEKAIVSWRPFGARPTSPRVYRARIRYTF</sequence>
<gene>
    <name evidence="16" type="ORF">EYC82_16195</name>
</gene>
<keyword evidence="8 11" id="KW-0472">Membrane</keyword>
<keyword evidence="10 11" id="KW-0998">Cell outer membrane</keyword>
<evidence type="ECO:0000259" key="15">
    <source>
        <dbReference type="Pfam" id="PF07715"/>
    </source>
</evidence>
<dbReference type="InterPro" id="IPR039426">
    <property type="entry name" value="TonB-dep_rcpt-like"/>
</dbReference>
<dbReference type="Pfam" id="PF00593">
    <property type="entry name" value="TonB_dep_Rec_b-barrel"/>
    <property type="match status" value="1"/>
</dbReference>
<dbReference type="RefSeq" id="WP_279250590.1">
    <property type="nucleotide sequence ID" value="NZ_SHNO01000001.1"/>
</dbReference>
<comment type="caution">
    <text evidence="16">The sequence shown here is derived from an EMBL/GenBank/DDBJ whole genome shotgun (WGS) entry which is preliminary data.</text>
</comment>
<dbReference type="InterPro" id="IPR012910">
    <property type="entry name" value="Plug_dom"/>
</dbReference>
<name>A0ABT3T9C8_9GAMM</name>
<keyword evidence="4 11" id="KW-1134">Transmembrane beta strand</keyword>
<keyword evidence="9 16" id="KW-0675">Receptor</keyword>
<evidence type="ECO:0000256" key="12">
    <source>
        <dbReference type="RuleBase" id="RU003357"/>
    </source>
</evidence>
<evidence type="ECO:0000259" key="14">
    <source>
        <dbReference type="Pfam" id="PF00593"/>
    </source>
</evidence>
<dbReference type="PANTHER" id="PTHR30069:SF29">
    <property type="entry name" value="HEMOGLOBIN AND HEMOGLOBIN-HAPTOGLOBIN-BINDING PROTEIN 1-RELATED"/>
    <property type="match status" value="1"/>
</dbReference>
<dbReference type="EMBL" id="SHNO01000001">
    <property type="protein sequence ID" value="MCX2978893.1"/>
    <property type="molecule type" value="Genomic_DNA"/>
</dbReference>
<dbReference type="PANTHER" id="PTHR30069">
    <property type="entry name" value="TONB-DEPENDENT OUTER MEMBRANE RECEPTOR"/>
    <property type="match status" value="1"/>
</dbReference>
<evidence type="ECO:0000313" key="17">
    <source>
        <dbReference type="Proteomes" id="UP001143304"/>
    </source>
</evidence>
<dbReference type="Gene3D" id="2.40.170.20">
    <property type="entry name" value="TonB-dependent receptor, beta-barrel domain"/>
    <property type="match status" value="1"/>
</dbReference>
<evidence type="ECO:0000256" key="8">
    <source>
        <dbReference type="ARBA" id="ARBA00023136"/>
    </source>
</evidence>
<evidence type="ECO:0000256" key="10">
    <source>
        <dbReference type="ARBA" id="ARBA00023237"/>
    </source>
</evidence>
<proteinExistence type="inferred from homology"/>
<feature type="domain" description="TonB-dependent receptor plug" evidence="15">
    <location>
        <begin position="48"/>
        <end position="157"/>
    </location>
</feature>
<keyword evidence="5 11" id="KW-0812">Transmembrane</keyword>
<evidence type="ECO:0000256" key="1">
    <source>
        <dbReference type="ARBA" id="ARBA00004571"/>
    </source>
</evidence>
<evidence type="ECO:0000256" key="2">
    <source>
        <dbReference type="ARBA" id="ARBA00008143"/>
    </source>
</evidence>
<evidence type="ECO:0000256" key="6">
    <source>
        <dbReference type="ARBA" id="ARBA00022729"/>
    </source>
</evidence>
<feature type="signal peptide" evidence="13">
    <location>
        <begin position="1"/>
        <end position="23"/>
    </location>
</feature>
<evidence type="ECO:0000256" key="7">
    <source>
        <dbReference type="ARBA" id="ARBA00023077"/>
    </source>
</evidence>
<keyword evidence="3 11" id="KW-0813">Transport</keyword>
<evidence type="ECO:0000256" key="5">
    <source>
        <dbReference type="ARBA" id="ARBA00022692"/>
    </source>
</evidence>
<dbReference type="Proteomes" id="UP001143304">
    <property type="component" value="Unassembled WGS sequence"/>
</dbReference>
<comment type="subcellular location">
    <subcellularLocation>
        <location evidence="1 11">Cell outer membrane</location>
        <topology evidence="1 11">Multi-pass membrane protein</topology>
    </subcellularLocation>
</comment>
<evidence type="ECO:0000256" key="4">
    <source>
        <dbReference type="ARBA" id="ARBA00022452"/>
    </source>
</evidence>
<evidence type="ECO:0000256" key="13">
    <source>
        <dbReference type="SAM" id="SignalP"/>
    </source>
</evidence>
<dbReference type="Pfam" id="PF07715">
    <property type="entry name" value="Plug"/>
    <property type="match status" value="1"/>
</dbReference>
<evidence type="ECO:0000313" key="16">
    <source>
        <dbReference type="EMBL" id="MCX2978893.1"/>
    </source>
</evidence>
<keyword evidence="17" id="KW-1185">Reference proteome</keyword>
<evidence type="ECO:0000256" key="3">
    <source>
        <dbReference type="ARBA" id="ARBA00022448"/>
    </source>
</evidence>
<evidence type="ECO:0000256" key="9">
    <source>
        <dbReference type="ARBA" id="ARBA00023170"/>
    </source>
</evidence>
<feature type="domain" description="TonB-dependent receptor-like beta-barrel" evidence="14">
    <location>
        <begin position="238"/>
        <end position="698"/>
    </location>
</feature>
<keyword evidence="6 13" id="KW-0732">Signal</keyword>
<keyword evidence="7 12" id="KW-0798">TonB box</keyword>
<accession>A0ABT3T9C8</accession>
<reference evidence="16" key="1">
    <citation type="submission" date="2019-02" db="EMBL/GenBank/DDBJ databases">
        <authorList>
            <person name="Li S.-H."/>
        </authorList>
    </citation>
    <scope>NUCLEOTIDE SEQUENCE</scope>
    <source>
        <strain evidence="16">IMCC11814</strain>
    </source>
</reference>
<organism evidence="16 17">
    <name type="scientific">Candidatus Marimicrobium litorale</name>
    <dbReference type="NCBI Taxonomy" id="2518991"/>
    <lineage>
        <taxon>Bacteria</taxon>
        <taxon>Pseudomonadati</taxon>
        <taxon>Pseudomonadota</taxon>
        <taxon>Gammaproteobacteria</taxon>
        <taxon>Cellvibrionales</taxon>
        <taxon>Halieaceae</taxon>
        <taxon>Marimicrobium</taxon>
    </lineage>
</organism>
<feature type="chain" id="PRO_5046669078" evidence="13">
    <location>
        <begin position="24"/>
        <end position="729"/>
    </location>
</feature>
<dbReference type="InterPro" id="IPR036942">
    <property type="entry name" value="Beta-barrel_TonB_sf"/>
</dbReference>
<dbReference type="InterPro" id="IPR000531">
    <property type="entry name" value="Beta-barrel_TonB"/>
</dbReference>
<dbReference type="SUPFAM" id="SSF56935">
    <property type="entry name" value="Porins"/>
    <property type="match status" value="1"/>
</dbReference>
<evidence type="ECO:0000256" key="11">
    <source>
        <dbReference type="PROSITE-ProRule" id="PRU01360"/>
    </source>
</evidence>
<dbReference type="Gene3D" id="2.170.130.10">
    <property type="entry name" value="TonB-dependent receptor, plug domain"/>
    <property type="match status" value="1"/>
</dbReference>
<protein>
    <submittedName>
        <fullName evidence="16">TonB-dependent receptor</fullName>
    </submittedName>
</protein>
<dbReference type="PROSITE" id="PS52016">
    <property type="entry name" value="TONB_DEPENDENT_REC_3"/>
    <property type="match status" value="1"/>
</dbReference>
<comment type="similarity">
    <text evidence="2">Belongs to the TonB-dependent receptor family. Hemoglobin/haptoglobin binding protein subfamily.</text>
</comment>